<dbReference type="SUPFAM" id="SSF141523">
    <property type="entry name" value="L,D-transpeptidase catalytic domain-like"/>
    <property type="match status" value="1"/>
</dbReference>
<keyword evidence="10" id="KW-1185">Reference proteome</keyword>
<dbReference type="PANTHER" id="PTHR38589:SF1">
    <property type="entry name" value="BLR0621 PROTEIN"/>
    <property type="match status" value="1"/>
</dbReference>
<comment type="caution">
    <text evidence="9">The sequence shown here is derived from an EMBL/GenBank/DDBJ whole genome shotgun (WGS) entry which is preliminary data.</text>
</comment>
<evidence type="ECO:0000256" key="3">
    <source>
        <dbReference type="ARBA" id="ARBA00022679"/>
    </source>
</evidence>
<dbReference type="EMBL" id="BMHV01000006">
    <property type="protein sequence ID" value="GGF58952.1"/>
    <property type="molecule type" value="Genomic_DNA"/>
</dbReference>
<proteinExistence type="inferred from homology"/>
<dbReference type="AlphaFoldDB" id="A0A917BUA2"/>
<evidence type="ECO:0000256" key="7">
    <source>
        <dbReference type="PROSITE-ProRule" id="PRU01373"/>
    </source>
</evidence>
<evidence type="ECO:0000256" key="6">
    <source>
        <dbReference type="ARBA" id="ARBA00023316"/>
    </source>
</evidence>
<evidence type="ECO:0000259" key="8">
    <source>
        <dbReference type="PROSITE" id="PS52029"/>
    </source>
</evidence>
<sequence length="165" mass="18370">MTILVRADNTLIYGGKTYRCALGKGGVKTDKVEGDGATPTGIFALRYILYRADRIKKPDSALNVRVIEKTDGWCDDPQHADYNRPVTLPFPASYEKLYRDDPIYDIIVVLGHNDSPPVPGKGSAVFFHLARHQYAPTEGCVAVNLTDMYEILAKITPDETIEIRL</sequence>
<keyword evidence="4 7" id="KW-0133">Cell shape</keyword>
<dbReference type="Proteomes" id="UP000632498">
    <property type="component" value="Unassembled WGS sequence"/>
</dbReference>
<dbReference type="GO" id="GO:0016740">
    <property type="term" value="F:transferase activity"/>
    <property type="evidence" value="ECO:0007669"/>
    <property type="project" value="UniProtKB-KW"/>
</dbReference>
<evidence type="ECO:0000256" key="5">
    <source>
        <dbReference type="ARBA" id="ARBA00022984"/>
    </source>
</evidence>
<dbReference type="GO" id="GO:0071555">
    <property type="term" value="P:cell wall organization"/>
    <property type="evidence" value="ECO:0007669"/>
    <property type="project" value="UniProtKB-UniRule"/>
</dbReference>
<dbReference type="GO" id="GO:0004180">
    <property type="term" value="F:carboxypeptidase activity"/>
    <property type="evidence" value="ECO:0007669"/>
    <property type="project" value="UniProtKB-ARBA"/>
</dbReference>
<evidence type="ECO:0000256" key="4">
    <source>
        <dbReference type="ARBA" id="ARBA00022960"/>
    </source>
</evidence>
<keyword evidence="6 7" id="KW-0961">Cell wall biogenesis/degradation</keyword>
<name>A0A917BUA2_9PROT</name>
<dbReference type="Pfam" id="PF03734">
    <property type="entry name" value="YkuD"/>
    <property type="match status" value="1"/>
</dbReference>
<protein>
    <recommendedName>
        <fullName evidence="8">L,D-TPase catalytic domain-containing protein</fullName>
    </recommendedName>
</protein>
<dbReference type="GO" id="GO:0008360">
    <property type="term" value="P:regulation of cell shape"/>
    <property type="evidence" value="ECO:0007669"/>
    <property type="project" value="UniProtKB-UniRule"/>
</dbReference>
<feature type="domain" description="L,D-TPase catalytic" evidence="8">
    <location>
        <begin position="1"/>
        <end position="164"/>
    </location>
</feature>
<reference evidence="9" key="1">
    <citation type="journal article" date="2014" name="Int. J. Syst. Evol. Microbiol.">
        <title>Complete genome sequence of Corynebacterium casei LMG S-19264T (=DSM 44701T), isolated from a smear-ripened cheese.</title>
        <authorList>
            <consortium name="US DOE Joint Genome Institute (JGI-PGF)"/>
            <person name="Walter F."/>
            <person name="Albersmeier A."/>
            <person name="Kalinowski J."/>
            <person name="Ruckert C."/>
        </authorList>
    </citation>
    <scope>NUCLEOTIDE SEQUENCE</scope>
    <source>
        <strain evidence="9">CGMCC 1.15254</strain>
    </source>
</reference>
<dbReference type="GO" id="GO:0009252">
    <property type="term" value="P:peptidoglycan biosynthetic process"/>
    <property type="evidence" value="ECO:0007669"/>
    <property type="project" value="UniProtKB-KW"/>
</dbReference>
<evidence type="ECO:0000313" key="10">
    <source>
        <dbReference type="Proteomes" id="UP000632498"/>
    </source>
</evidence>
<dbReference type="PANTHER" id="PTHR38589">
    <property type="entry name" value="BLR0621 PROTEIN"/>
    <property type="match status" value="1"/>
</dbReference>
<keyword evidence="3" id="KW-0808">Transferase</keyword>
<gene>
    <name evidence="9" type="ORF">GCM10011332_10670</name>
</gene>
<organism evidence="9 10">
    <name type="scientific">Terasakiella brassicae</name>
    <dbReference type="NCBI Taxonomy" id="1634917"/>
    <lineage>
        <taxon>Bacteria</taxon>
        <taxon>Pseudomonadati</taxon>
        <taxon>Pseudomonadota</taxon>
        <taxon>Alphaproteobacteria</taxon>
        <taxon>Rhodospirillales</taxon>
        <taxon>Terasakiellaceae</taxon>
        <taxon>Terasakiella</taxon>
    </lineage>
</organism>
<accession>A0A917BUA2</accession>
<feature type="active site" description="Proton donor/acceptor" evidence="7">
    <location>
        <position position="128"/>
    </location>
</feature>
<evidence type="ECO:0000313" key="9">
    <source>
        <dbReference type="EMBL" id="GGF58952.1"/>
    </source>
</evidence>
<dbReference type="PROSITE" id="PS52029">
    <property type="entry name" value="LD_TPASE"/>
    <property type="match status" value="1"/>
</dbReference>
<evidence type="ECO:0000256" key="2">
    <source>
        <dbReference type="ARBA" id="ARBA00005992"/>
    </source>
</evidence>
<feature type="active site" description="Nucleophile" evidence="7">
    <location>
        <position position="140"/>
    </location>
</feature>
<evidence type="ECO:0000256" key="1">
    <source>
        <dbReference type="ARBA" id="ARBA00004752"/>
    </source>
</evidence>
<comment type="similarity">
    <text evidence="2">Belongs to the YkuD family.</text>
</comment>
<dbReference type="InterPro" id="IPR005490">
    <property type="entry name" value="LD_TPept_cat_dom"/>
</dbReference>
<dbReference type="RefSeq" id="WP_188662505.1">
    <property type="nucleotide sequence ID" value="NZ_BMHV01000006.1"/>
</dbReference>
<reference evidence="9" key="2">
    <citation type="submission" date="2020-09" db="EMBL/GenBank/DDBJ databases">
        <authorList>
            <person name="Sun Q."/>
            <person name="Zhou Y."/>
        </authorList>
    </citation>
    <scope>NUCLEOTIDE SEQUENCE</scope>
    <source>
        <strain evidence="9">CGMCC 1.15254</strain>
    </source>
</reference>
<comment type="pathway">
    <text evidence="1 7">Cell wall biogenesis; peptidoglycan biosynthesis.</text>
</comment>
<dbReference type="InterPro" id="IPR038063">
    <property type="entry name" value="Transpep_catalytic_dom"/>
</dbReference>
<keyword evidence="5 7" id="KW-0573">Peptidoglycan synthesis</keyword>